<dbReference type="AlphaFoldDB" id="A0A7S1F4J1"/>
<sequence>MASDAPGGVVVTEEQAEFLLRRLEALNDDYTRTLEAERAPEVCAADDAIVDEALNSDTPATGGEAEYAALGAFDNGSEGSSDDEQVGHSMPGESLEWSSFASAVPDGVALEDFADFDQKNWSVPLPPVVRPSVPALTHDEASCIQSTMSKLNFVAPAWAQHVSDDKFAAMLAKFADRS</sequence>
<organism evidence="2">
    <name type="scientific">Noctiluca scintillans</name>
    <name type="common">Sea sparkle</name>
    <name type="synonym">Red tide dinoflagellate</name>
    <dbReference type="NCBI Taxonomy" id="2966"/>
    <lineage>
        <taxon>Eukaryota</taxon>
        <taxon>Sar</taxon>
        <taxon>Alveolata</taxon>
        <taxon>Dinophyceae</taxon>
        <taxon>Noctilucales</taxon>
        <taxon>Noctilucaceae</taxon>
        <taxon>Noctiluca</taxon>
    </lineage>
</organism>
<feature type="region of interest" description="Disordered" evidence="1">
    <location>
        <begin position="73"/>
        <end position="92"/>
    </location>
</feature>
<accession>A0A7S1F4J1</accession>
<evidence type="ECO:0000313" key="2">
    <source>
        <dbReference type="EMBL" id="CAD8842785.1"/>
    </source>
</evidence>
<evidence type="ECO:0000256" key="1">
    <source>
        <dbReference type="SAM" id="MobiDB-lite"/>
    </source>
</evidence>
<reference evidence="2" key="1">
    <citation type="submission" date="2021-01" db="EMBL/GenBank/DDBJ databases">
        <authorList>
            <person name="Corre E."/>
            <person name="Pelletier E."/>
            <person name="Niang G."/>
            <person name="Scheremetjew M."/>
            <person name="Finn R."/>
            <person name="Kale V."/>
            <person name="Holt S."/>
            <person name="Cochrane G."/>
            <person name="Meng A."/>
            <person name="Brown T."/>
            <person name="Cohen L."/>
        </authorList>
    </citation>
    <scope>NUCLEOTIDE SEQUENCE</scope>
</reference>
<gene>
    <name evidence="2" type="ORF">NSCI0253_LOCUS17133</name>
</gene>
<proteinExistence type="predicted"/>
<name>A0A7S1F4J1_NOCSC</name>
<dbReference type="EMBL" id="HBFQ01024279">
    <property type="protein sequence ID" value="CAD8842785.1"/>
    <property type="molecule type" value="Transcribed_RNA"/>
</dbReference>
<protein>
    <submittedName>
        <fullName evidence="2">Uncharacterized protein</fullName>
    </submittedName>
</protein>